<evidence type="ECO:0000256" key="6">
    <source>
        <dbReference type="ARBA" id="ARBA00022741"/>
    </source>
</evidence>
<dbReference type="EMBL" id="SNWQ01000028">
    <property type="protein sequence ID" value="TDO34267.1"/>
    <property type="molecule type" value="Genomic_DNA"/>
</dbReference>
<sequence length="324" mass="35461">MAAPLVVAVVGPTAAGKSDLSVAICKHLHGEVVNADAMQVYRGMDIGTAKITPAEQLGVRHHLLDILDVSQTATVAEFQQLARQAIDDCLNRHVLPVLAGGSALYVRAILDDFSFPGTDPAVRERLEAELESEGSGALHRRLADVDPAAAAQILPSNGRRIVRALEVIEITGNQYVATLPEHRYVYEGAVQLGLDVPRPELDERIGRRVDRMFEHGFVDEVRGLLDQGLLEGRTANRALGYSQVIALLRGEISEQEARERTAQATRRFARRQDSWFRKDPRITWLRYDDPDLLAKAVTVVEGNRSAARDVVGVEEGLGAVDARG</sequence>
<keyword evidence="5 10" id="KW-0819">tRNA processing</keyword>
<dbReference type="GO" id="GO:0005524">
    <property type="term" value="F:ATP binding"/>
    <property type="evidence" value="ECO:0007669"/>
    <property type="project" value="UniProtKB-UniRule"/>
</dbReference>
<name>A0A4R6JFL6_9ACTN</name>
<dbReference type="Gene3D" id="3.40.50.300">
    <property type="entry name" value="P-loop containing nucleotide triphosphate hydrolases"/>
    <property type="match status" value="1"/>
</dbReference>
<evidence type="ECO:0000313" key="14">
    <source>
        <dbReference type="EMBL" id="TDO34267.1"/>
    </source>
</evidence>
<comment type="function">
    <text evidence="2 10 12">Catalyzes the transfer of a dimethylallyl group onto the adenine at position 37 in tRNAs that read codons beginning with uridine, leading to the formation of N6-(dimethylallyl)adenosine (i(6)A).</text>
</comment>
<reference evidence="14 15" key="1">
    <citation type="submission" date="2019-03" db="EMBL/GenBank/DDBJ databases">
        <title>Genomic Encyclopedia of Type Strains, Phase III (KMG-III): the genomes of soil and plant-associated and newly described type strains.</title>
        <authorList>
            <person name="Whitman W."/>
        </authorList>
    </citation>
    <scope>NUCLEOTIDE SEQUENCE [LARGE SCALE GENOMIC DNA]</scope>
    <source>
        <strain evidence="14 15">VKM Ac-2527</strain>
    </source>
</reference>
<accession>A0A4R6JFL6</accession>
<feature type="binding site" evidence="10">
    <location>
        <begin position="11"/>
        <end position="18"/>
    </location>
    <ligand>
        <name>ATP</name>
        <dbReference type="ChEBI" id="CHEBI:30616"/>
    </ligand>
</feature>
<comment type="caution">
    <text evidence="14">The sequence shown here is derived from an EMBL/GenBank/DDBJ whole genome shotgun (WGS) entry which is preliminary data.</text>
</comment>
<dbReference type="Proteomes" id="UP000295388">
    <property type="component" value="Unassembled WGS sequence"/>
</dbReference>
<dbReference type="Pfam" id="PF01715">
    <property type="entry name" value="IPPT"/>
    <property type="match status" value="1"/>
</dbReference>
<evidence type="ECO:0000256" key="7">
    <source>
        <dbReference type="ARBA" id="ARBA00022840"/>
    </source>
</evidence>
<dbReference type="SUPFAM" id="SSF52540">
    <property type="entry name" value="P-loop containing nucleoside triphosphate hydrolases"/>
    <property type="match status" value="1"/>
</dbReference>
<proteinExistence type="inferred from homology"/>
<keyword evidence="15" id="KW-1185">Reference proteome</keyword>
<dbReference type="PANTHER" id="PTHR11088">
    <property type="entry name" value="TRNA DIMETHYLALLYLTRANSFERASE"/>
    <property type="match status" value="1"/>
</dbReference>
<keyword evidence="8 10" id="KW-0460">Magnesium</keyword>
<evidence type="ECO:0000256" key="4">
    <source>
        <dbReference type="ARBA" id="ARBA00022679"/>
    </source>
</evidence>
<dbReference type="FunFam" id="1.10.20.140:FF:000001">
    <property type="entry name" value="tRNA dimethylallyltransferase"/>
    <property type="match status" value="1"/>
</dbReference>
<comment type="catalytic activity">
    <reaction evidence="9 10 11">
        <text>adenosine(37) in tRNA + dimethylallyl diphosphate = N(6)-dimethylallyladenosine(37) in tRNA + diphosphate</text>
        <dbReference type="Rhea" id="RHEA:26482"/>
        <dbReference type="Rhea" id="RHEA-COMP:10162"/>
        <dbReference type="Rhea" id="RHEA-COMP:10375"/>
        <dbReference type="ChEBI" id="CHEBI:33019"/>
        <dbReference type="ChEBI" id="CHEBI:57623"/>
        <dbReference type="ChEBI" id="CHEBI:74411"/>
        <dbReference type="ChEBI" id="CHEBI:74415"/>
        <dbReference type="EC" id="2.5.1.75"/>
    </reaction>
</comment>
<evidence type="ECO:0000256" key="9">
    <source>
        <dbReference type="ARBA" id="ARBA00049563"/>
    </source>
</evidence>
<evidence type="ECO:0000256" key="10">
    <source>
        <dbReference type="HAMAP-Rule" id="MF_00185"/>
    </source>
</evidence>
<comment type="cofactor">
    <cofactor evidence="1 10">
        <name>Mg(2+)</name>
        <dbReference type="ChEBI" id="CHEBI:18420"/>
    </cofactor>
</comment>
<dbReference type="HAMAP" id="MF_00185">
    <property type="entry name" value="IPP_trans"/>
    <property type="match status" value="1"/>
</dbReference>
<evidence type="ECO:0000256" key="5">
    <source>
        <dbReference type="ARBA" id="ARBA00022694"/>
    </source>
</evidence>
<keyword evidence="6 10" id="KW-0547">Nucleotide-binding</keyword>
<keyword evidence="4 10" id="KW-0808">Transferase</keyword>
<dbReference type="InterPro" id="IPR039657">
    <property type="entry name" value="Dimethylallyltransferase"/>
</dbReference>
<comment type="similarity">
    <text evidence="3 10 13">Belongs to the IPP transferase family.</text>
</comment>
<dbReference type="RefSeq" id="WP_133804980.1">
    <property type="nucleotide sequence ID" value="NZ_SNWQ01000028.1"/>
</dbReference>
<evidence type="ECO:0000313" key="15">
    <source>
        <dbReference type="Proteomes" id="UP000295388"/>
    </source>
</evidence>
<dbReference type="InterPro" id="IPR018022">
    <property type="entry name" value="IPT"/>
</dbReference>
<evidence type="ECO:0000256" key="13">
    <source>
        <dbReference type="RuleBase" id="RU003785"/>
    </source>
</evidence>
<keyword evidence="7 10" id="KW-0067">ATP-binding</keyword>
<dbReference type="Gene3D" id="1.10.20.140">
    <property type="match status" value="1"/>
</dbReference>
<comment type="subunit">
    <text evidence="10">Monomer.</text>
</comment>
<evidence type="ECO:0000256" key="12">
    <source>
        <dbReference type="RuleBase" id="RU003784"/>
    </source>
</evidence>
<gene>
    <name evidence="10" type="primary">miaA</name>
    <name evidence="14" type="ORF">EV643_12852</name>
</gene>
<feature type="site" description="Interaction with substrate tRNA" evidence="10">
    <location>
        <position position="123"/>
    </location>
</feature>
<feature type="binding site" evidence="10">
    <location>
        <begin position="13"/>
        <end position="18"/>
    </location>
    <ligand>
        <name>substrate</name>
    </ligand>
</feature>
<dbReference type="AlphaFoldDB" id="A0A4R6JFL6"/>
<evidence type="ECO:0000256" key="1">
    <source>
        <dbReference type="ARBA" id="ARBA00001946"/>
    </source>
</evidence>
<feature type="site" description="Interaction with substrate tRNA" evidence="10">
    <location>
        <position position="102"/>
    </location>
</feature>
<evidence type="ECO:0000256" key="2">
    <source>
        <dbReference type="ARBA" id="ARBA00003213"/>
    </source>
</evidence>
<dbReference type="OrthoDB" id="9776390at2"/>
<evidence type="ECO:0000256" key="8">
    <source>
        <dbReference type="ARBA" id="ARBA00022842"/>
    </source>
</evidence>
<dbReference type="EC" id="2.5.1.75" evidence="10"/>
<evidence type="ECO:0000256" key="11">
    <source>
        <dbReference type="RuleBase" id="RU003783"/>
    </source>
</evidence>
<organism evidence="14 15">
    <name type="scientific">Kribbella caucasensis</name>
    <dbReference type="NCBI Taxonomy" id="2512215"/>
    <lineage>
        <taxon>Bacteria</taxon>
        <taxon>Bacillati</taxon>
        <taxon>Actinomycetota</taxon>
        <taxon>Actinomycetes</taxon>
        <taxon>Propionibacteriales</taxon>
        <taxon>Kribbellaceae</taxon>
        <taxon>Kribbella</taxon>
    </lineage>
</organism>
<dbReference type="GO" id="GO:0052381">
    <property type="term" value="F:tRNA dimethylallyltransferase activity"/>
    <property type="evidence" value="ECO:0007669"/>
    <property type="project" value="UniProtKB-UniRule"/>
</dbReference>
<dbReference type="PANTHER" id="PTHR11088:SF60">
    <property type="entry name" value="TRNA DIMETHYLALLYLTRANSFERASE"/>
    <property type="match status" value="1"/>
</dbReference>
<evidence type="ECO:0000256" key="3">
    <source>
        <dbReference type="ARBA" id="ARBA00005842"/>
    </source>
</evidence>
<dbReference type="NCBIfam" id="TIGR00174">
    <property type="entry name" value="miaA"/>
    <property type="match status" value="1"/>
</dbReference>
<comment type="caution">
    <text evidence="10">Lacks conserved residue(s) required for the propagation of feature annotation.</text>
</comment>
<dbReference type="InterPro" id="IPR027417">
    <property type="entry name" value="P-loop_NTPase"/>
</dbReference>
<protein>
    <recommendedName>
        <fullName evidence="10">tRNA dimethylallyltransferase</fullName>
        <ecNumber evidence="10">2.5.1.75</ecNumber>
    </recommendedName>
    <alternativeName>
        <fullName evidence="10">Dimethylallyl diphosphate:tRNA dimethylallyltransferase</fullName>
        <shortName evidence="10">DMAPP:tRNA dimethylallyltransferase</shortName>
        <shortName evidence="10">DMATase</shortName>
    </alternativeName>
    <alternativeName>
        <fullName evidence="10">Isopentenyl-diphosphate:tRNA isopentenyltransferase</fullName>
        <shortName evidence="10">IPP transferase</shortName>
        <shortName evidence="10">IPPT</shortName>
        <shortName evidence="10">IPTase</shortName>
    </alternativeName>
</protein>
<dbReference type="GO" id="GO:0006400">
    <property type="term" value="P:tRNA modification"/>
    <property type="evidence" value="ECO:0007669"/>
    <property type="project" value="TreeGrafter"/>
</dbReference>